<name>H5SI35_9ZZZZ</name>
<dbReference type="EMBL" id="AP011730">
    <property type="protein sequence ID" value="BAL55821.1"/>
    <property type="molecule type" value="Genomic_DNA"/>
</dbReference>
<keyword evidence="3" id="KW-0663">Pyridoxal phosphate</keyword>
<keyword evidence="4" id="KW-0456">Lyase</keyword>
<dbReference type="InterPro" id="IPR004450">
    <property type="entry name" value="Thr_synthase-like"/>
</dbReference>
<dbReference type="InterPro" id="IPR001926">
    <property type="entry name" value="TrpB-like_PALP"/>
</dbReference>
<dbReference type="NCBIfam" id="TIGR00260">
    <property type="entry name" value="thrC"/>
    <property type="match status" value="1"/>
</dbReference>
<organism evidence="6">
    <name type="scientific">uncultured prokaryote</name>
    <dbReference type="NCBI Taxonomy" id="198431"/>
    <lineage>
        <taxon>unclassified sequences</taxon>
        <taxon>environmental samples</taxon>
    </lineage>
</organism>
<dbReference type="SUPFAM" id="SSF53686">
    <property type="entry name" value="Tryptophan synthase beta subunit-like PLP-dependent enzymes"/>
    <property type="match status" value="1"/>
</dbReference>
<evidence type="ECO:0000259" key="5">
    <source>
        <dbReference type="Pfam" id="PF00291"/>
    </source>
</evidence>
<dbReference type="GO" id="GO:0009097">
    <property type="term" value="P:isoleucine biosynthetic process"/>
    <property type="evidence" value="ECO:0007669"/>
    <property type="project" value="TreeGrafter"/>
</dbReference>
<dbReference type="AlphaFoldDB" id="H5SI35"/>
<evidence type="ECO:0000256" key="3">
    <source>
        <dbReference type="ARBA" id="ARBA00022898"/>
    </source>
</evidence>
<evidence type="ECO:0000256" key="4">
    <source>
        <dbReference type="ARBA" id="ARBA00023239"/>
    </source>
</evidence>
<reference evidence="6" key="1">
    <citation type="journal article" date="2005" name="Environ. Microbiol.">
        <title>Genetic and functional properties of uncultivated thermophilic crenarchaeotes from a subsurface gold mine as revealed by analysis of genome fragments.</title>
        <authorList>
            <person name="Nunoura T."/>
            <person name="Hirayama H."/>
            <person name="Takami H."/>
            <person name="Oida H."/>
            <person name="Nishi S."/>
            <person name="Shimamura S."/>
            <person name="Suzuki Y."/>
            <person name="Inagaki F."/>
            <person name="Takai K."/>
            <person name="Nealson K.H."/>
            <person name="Horikoshi K."/>
        </authorList>
    </citation>
    <scope>NUCLEOTIDE SEQUENCE</scope>
</reference>
<dbReference type="GO" id="GO:0006565">
    <property type="term" value="P:L-serine catabolic process"/>
    <property type="evidence" value="ECO:0007669"/>
    <property type="project" value="TreeGrafter"/>
</dbReference>
<accession>H5SI35</accession>
<proteinExistence type="inferred from homology"/>
<comment type="similarity">
    <text evidence="2">Belongs to the threonine synthase family.</text>
</comment>
<dbReference type="GO" id="GO:0006567">
    <property type="term" value="P:L-threonine catabolic process"/>
    <property type="evidence" value="ECO:0007669"/>
    <property type="project" value="TreeGrafter"/>
</dbReference>
<protein>
    <submittedName>
        <fullName evidence="6">Threonine synthase</fullName>
    </submittedName>
</protein>
<dbReference type="Pfam" id="PF00291">
    <property type="entry name" value="PALP"/>
    <property type="match status" value="1"/>
</dbReference>
<evidence type="ECO:0000256" key="2">
    <source>
        <dbReference type="ARBA" id="ARBA00005517"/>
    </source>
</evidence>
<evidence type="ECO:0000256" key="1">
    <source>
        <dbReference type="ARBA" id="ARBA00001933"/>
    </source>
</evidence>
<dbReference type="CDD" id="cd01563">
    <property type="entry name" value="Thr-synth_1"/>
    <property type="match status" value="1"/>
</dbReference>
<dbReference type="Gene3D" id="3.40.50.1100">
    <property type="match status" value="2"/>
</dbReference>
<dbReference type="PANTHER" id="PTHR48078:SF6">
    <property type="entry name" value="L-THREONINE DEHYDRATASE CATABOLIC TDCB"/>
    <property type="match status" value="1"/>
</dbReference>
<feature type="domain" description="Tryptophan synthase beta chain-like PALP" evidence="5">
    <location>
        <begin position="73"/>
        <end position="373"/>
    </location>
</feature>
<dbReference type="InterPro" id="IPR050147">
    <property type="entry name" value="Ser/Thr_Dehydratase"/>
</dbReference>
<reference evidence="6" key="2">
    <citation type="journal article" date="2012" name="PLoS ONE">
        <title>A Deeply Branching Thermophilic Bacterium with an Ancient Acetyl-CoA Pathway Dominates a Subsurface Ecosystem.</title>
        <authorList>
            <person name="Takami H."/>
            <person name="Noguchi H."/>
            <person name="Takaki Y."/>
            <person name="Uchiyama I."/>
            <person name="Toyoda A."/>
            <person name="Nishi S."/>
            <person name="Chee G.-J."/>
            <person name="Arai W."/>
            <person name="Nunoura T."/>
            <person name="Itoh T."/>
            <person name="Hattori M."/>
            <person name="Takai K."/>
        </authorList>
    </citation>
    <scope>NUCLEOTIDE SEQUENCE</scope>
</reference>
<dbReference type="GO" id="GO:0003941">
    <property type="term" value="F:L-serine ammonia-lyase activity"/>
    <property type="evidence" value="ECO:0007669"/>
    <property type="project" value="TreeGrafter"/>
</dbReference>
<dbReference type="PANTHER" id="PTHR48078">
    <property type="entry name" value="THREONINE DEHYDRATASE, MITOCHONDRIAL-RELATED"/>
    <property type="match status" value="1"/>
</dbReference>
<dbReference type="InterPro" id="IPR036052">
    <property type="entry name" value="TrpB-like_PALP_sf"/>
</dbReference>
<comment type="cofactor">
    <cofactor evidence="1">
        <name>pyridoxal 5'-phosphate</name>
        <dbReference type="ChEBI" id="CHEBI:597326"/>
    </cofactor>
</comment>
<evidence type="ECO:0000313" key="6">
    <source>
        <dbReference type="EMBL" id="BAL55821.1"/>
    </source>
</evidence>
<dbReference type="GO" id="GO:0004794">
    <property type="term" value="F:threonine deaminase activity"/>
    <property type="evidence" value="ECO:0007669"/>
    <property type="project" value="TreeGrafter"/>
</dbReference>
<gene>
    <name evidence="6" type="ORF">HGMM_F31F10C11</name>
</gene>
<sequence length="407" mass="43588">MGRVAHLRCRACGTPHPVGPEYVCERCFGPLEVEYEASSLREATRERIASGPRSIWRYRALLPAEPAEDDLQPGFTPLIPARRLGERLGLRRLYLKNDTTNPTWSFKDRVVAVAVAAARAFGFRVLACASTGNLAHAVAAHAARAGMRAVVFVPQGLEAGKVLTTSVYDPTVVEVEGTYDDVNRLCTEIAGEHPWAFANINLRPFYSEGCKTLGFEVAEQLGWRLPDHVVVPVASGNLFVKTEKAFAELLQLGLAEGRMPRLHGAQAAGCAPIAAAHRRGDSHVVPVRPQTVAKSLAIGNPADGYYALQTVRRTGGVFDVATDEEILDGMRLLAQTEGIFAETAGGVTVAVLRKLAEAGAVGADDVVVALLTGAGLKTLEAVSDGGRPAIRIRPTLKDFERQVLAAV</sequence>